<accession>A0A1H9LGT2</accession>
<dbReference type="AlphaFoldDB" id="A0A1H9LGT2"/>
<evidence type="ECO:0000256" key="5">
    <source>
        <dbReference type="ARBA" id="ARBA00023136"/>
    </source>
</evidence>
<protein>
    <recommendedName>
        <fullName evidence="7">MrpA C-terminal/MbhD domain-containing protein</fullName>
    </recommendedName>
</protein>
<dbReference type="OrthoDB" id="4337946at2"/>
<organism evidence="8 9">
    <name type="scientific">Faunimonas pinastri</name>
    <dbReference type="NCBI Taxonomy" id="1855383"/>
    <lineage>
        <taxon>Bacteria</taxon>
        <taxon>Pseudomonadati</taxon>
        <taxon>Pseudomonadota</taxon>
        <taxon>Alphaproteobacteria</taxon>
        <taxon>Hyphomicrobiales</taxon>
        <taxon>Afifellaceae</taxon>
        <taxon>Faunimonas</taxon>
    </lineage>
</organism>
<evidence type="ECO:0000259" key="7">
    <source>
        <dbReference type="Pfam" id="PF13244"/>
    </source>
</evidence>
<evidence type="ECO:0000256" key="4">
    <source>
        <dbReference type="ARBA" id="ARBA00022989"/>
    </source>
</evidence>
<dbReference type="Pfam" id="PF13244">
    <property type="entry name" value="MbhD"/>
    <property type="match status" value="1"/>
</dbReference>
<feature type="transmembrane region" description="Helical" evidence="6">
    <location>
        <begin position="53"/>
        <end position="74"/>
    </location>
</feature>
<dbReference type="Proteomes" id="UP000199647">
    <property type="component" value="Unassembled WGS sequence"/>
</dbReference>
<sequence>MTVLIAILLLILAVTSLGVVLTREPRRQAIAMGANGLVLGLLFLAFQAPDAAYSEIVIGGLILPLLFMVALSTLRTTGKKK</sequence>
<keyword evidence="4 6" id="KW-1133">Transmembrane helix</keyword>
<feature type="transmembrane region" description="Helical" evidence="6">
    <location>
        <begin position="28"/>
        <end position="46"/>
    </location>
</feature>
<keyword evidence="9" id="KW-1185">Reference proteome</keyword>
<keyword evidence="2" id="KW-1003">Cell membrane</keyword>
<evidence type="ECO:0000256" key="3">
    <source>
        <dbReference type="ARBA" id="ARBA00022692"/>
    </source>
</evidence>
<dbReference type="GO" id="GO:0005886">
    <property type="term" value="C:plasma membrane"/>
    <property type="evidence" value="ECO:0007669"/>
    <property type="project" value="UniProtKB-SubCell"/>
</dbReference>
<evidence type="ECO:0000256" key="6">
    <source>
        <dbReference type="SAM" id="Phobius"/>
    </source>
</evidence>
<evidence type="ECO:0000313" key="9">
    <source>
        <dbReference type="Proteomes" id="UP000199647"/>
    </source>
</evidence>
<keyword evidence="3 6" id="KW-0812">Transmembrane</keyword>
<dbReference type="STRING" id="1855383.SAMN05216548_11184"/>
<reference evidence="8 9" key="1">
    <citation type="submission" date="2016-10" db="EMBL/GenBank/DDBJ databases">
        <authorList>
            <person name="de Groot N.N."/>
        </authorList>
    </citation>
    <scope>NUCLEOTIDE SEQUENCE [LARGE SCALE GENOMIC DNA]</scope>
    <source>
        <strain evidence="8 9">A52C2</strain>
    </source>
</reference>
<proteinExistence type="predicted"/>
<evidence type="ECO:0000256" key="1">
    <source>
        <dbReference type="ARBA" id="ARBA00004651"/>
    </source>
</evidence>
<evidence type="ECO:0000313" key="8">
    <source>
        <dbReference type="EMBL" id="SER10325.1"/>
    </source>
</evidence>
<dbReference type="RefSeq" id="WP_092497782.1">
    <property type="nucleotide sequence ID" value="NZ_FOFG01000011.1"/>
</dbReference>
<keyword evidence="5 6" id="KW-0472">Membrane</keyword>
<dbReference type="EMBL" id="FOFG01000011">
    <property type="protein sequence ID" value="SER10325.1"/>
    <property type="molecule type" value="Genomic_DNA"/>
</dbReference>
<evidence type="ECO:0000256" key="2">
    <source>
        <dbReference type="ARBA" id="ARBA00022475"/>
    </source>
</evidence>
<name>A0A1H9LGT2_9HYPH</name>
<comment type="subcellular location">
    <subcellularLocation>
        <location evidence="1">Cell membrane</location>
        <topology evidence="1">Multi-pass membrane protein</topology>
    </subcellularLocation>
</comment>
<feature type="domain" description="MrpA C-terminal/MbhD" evidence="7">
    <location>
        <begin position="10"/>
        <end position="75"/>
    </location>
</feature>
<gene>
    <name evidence="8" type="ORF">SAMN05216548_11184</name>
</gene>
<dbReference type="InterPro" id="IPR025383">
    <property type="entry name" value="MrpA_C/MbhD"/>
</dbReference>